<proteinExistence type="predicted"/>
<accession>A0A644ZRJ7</accession>
<dbReference type="InterPro" id="IPR029044">
    <property type="entry name" value="Nucleotide-diphossugar_trans"/>
</dbReference>
<name>A0A644ZRJ7_9ZZZZ</name>
<reference evidence="2" key="1">
    <citation type="submission" date="2019-08" db="EMBL/GenBank/DDBJ databases">
        <authorList>
            <person name="Kucharzyk K."/>
            <person name="Murdoch R.W."/>
            <person name="Higgins S."/>
            <person name="Loffler F."/>
        </authorList>
    </citation>
    <scope>NUCLEOTIDE SEQUENCE</scope>
</reference>
<dbReference type="Gene3D" id="3.90.550.10">
    <property type="entry name" value="Spore Coat Polysaccharide Biosynthesis Protein SpsA, Chain A"/>
    <property type="match status" value="1"/>
</dbReference>
<evidence type="ECO:0000259" key="1">
    <source>
        <dbReference type="Pfam" id="PF00535"/>
    </source>
</evidence>
<dbReference type="SUPFAM" id="SSF53448">
    <property type="entry name" value="Nucleotide-diphospho-sugar transferases"/>
    <property type="match status" value="1"/>
</dbReference>
<gene>
    <name evidence="2" type="ORF">SDC9_89176</name>
</gene>
<dbReference type="CDD" id="cd02511">
    <property type="entry name" value="Beta4Glucosyltransferase"/>
    <property type="match status" value="1"/>
</dbReference>
<sequence length="250" mass="29179">MDISVVINTYNASKHLAKTLDSVRLVEDIVVCDMYSDDDTVEIAKSYGCRVVYFEKCGICEPARNFAIQSAKHDWVLLLDADEVVSPQLFEYLKSHIATDKPAEGLFIPRKNFFHGVFMHASYPDYILRFFKKSSCDWPPIIHSVPKIDGRVEYINKKRRDLAIIHLDDQTVAQRIAKMNNYTDKEIIRLRERGRTFGYFSVFGRSFTFFIKFYFIKGGFRDGKMGLVYSVLHTFYRFLIIAKSWEKQES</sequence>
<dbReference type="EMBL" id="VSSQ01009758">
    <property type="protein sequence ID" value="MPM42511.1"/>
    <property type="molecule type" value="Genomic_DNA"/>
</dbReference>
<dbReference type="Pfam" id="PF00535">
    <property type="entry name" value="Glycos_transf_2"/>
    <property type="match status" value="1"/>
</dbReference>
<dbReference type="PANTHER" id="PTHR43630">
    <property type="entry name" value="POLY-BETA-1,6-N-ACETYL-D-GLUCOSAMINE SYNTHASE"/>
    <property type="match status" value="1"/>
</dbReference>
<protein>
    <recommendedName>
        <fullName evidence="1">Glycosyltransferase 2-like domain-containing protein</fullName>
    </recommendedName>
</protein>
<feature type="domain" description="Glycosyltransferase 2-like" evidence="1">
    <location>
        <begin position="4"/>
        <end position="101"/>
    </location>
</feature>
<dbReference type="AlphaFoldDB" id="A0A644ZRJ7"/>
<comment type="caution">
    <text evidence="2">The sequence shown here is derived from an EMBL/GenBank/DDBJ whole genome shotgun (WGS) entry which is preliminary data.</text>
</comment>
<evidence type="ECO:0000313" key="2">
    <source>
        <dbReference type="EMBL" id="MPM42511.1"/>
    </source>
</evidence>
<dbReference type="InterPro" id="IPR001173">
    <property type="entry name" value="Glyco_trans_2-like"/>
</dbReference>
<organism evidence="2">
    <name type="scientific">bioreactor metagenome</name>
    <dbReference type="NCBI Taxonomy" id="1076179"/>
    <lineage>
        <taxon>unclassified sequences</taxon>
        <taxon>metagenomes</taxon>
        <taxon>ecological metagenomes</taxon>
    </lineage>
</organism>
<dbReference type="PANTHER" id="PTHR43630:SF2">
    <property type="entry name" value="GLYCOSYLTRANSFERASE"/>
    <property type="match status" value="1"/>
</dbReference>